<evidence type="ECO:0000313" key="3">
    <source>
        <dbReference type="Proteomes" id="UP001172101"/>
    </source>
</evidence>
<dbReference type="Proteomes" id="UP001172101">
    <property type="component" value="Unassembled WGS sequence"/>
</dbReference>
<name>A0AA40DZM7_9PEZI</name>
<keyword evidence="3" id="KW-1185">Reference proteome</keyword>
<feature type="region of interest" description="Disordered" evidence="1">
    <location>
        <begin position="90"/>
        <end position="117"/>
    </location>
</feature>
<evidence type="ECO:0000256" key="1">
    <source>
        <dbReference type="SAM" id="MobiDB-lite"/>
    </source>
</evidence>
<dbReference type="AlphaFoldDB" id="A0AA40DZM7"/>
<organism evidence="2 3">
    <name type="scientific">Lasiosphaeria miniovina</name>
    <dbReference type="NCBI Taxonomy" id="1954250"/>
    <lineage>
        <taxon>Eukaryota</taxon>
        <taxon>Fungi</taxon>
        <taxon>Dikarya</taxon>
        <taxon>Ascomycota</taxon>
        <taxon>Pezizomycotina</taxon>
        <taxon>Sordariomycetes</taxon>
        <taxon>Sordariomycetidae</taxon>
        <taxon>Sordariales</taxon>
        <taxon>Lasiosphaeriaceae</taxon>
        <taxon>Lasiosphaeria</taxon>
    </lineage>
</organism>
<sequence>MKNIMTTHVNHARYTMFGVATSRVDERLGDMIEKLEELFKTHVATIIDAVHRDYFALVTNEGLFKALKGARNEIHDLLSQCNAGFKQVIEAQGPSPDVNAPDETDPEVKKEDSSMLE</sequence>
<dbReference type="GeneID" id="85317118"/>
<protein>
    <submittedName>
        <fullName evidence="2">Uncharacterized protein</fullName>
    </submittedName>
</protein>
<evidence type="ECO:0000313" key="2">
    <source>
        <dbReference type="EMBL" id="KAK0722479.1"/>
    </source>
</evidence>
<gene>
    <name evidence="2" type="ORF">B0T26DRAFT_221096</name>
</gene>
<dbReference type="EMBL" id="JAUIRO010000003">
    <property type="protein sequence ID" value="KAK0722479.1"/>
    <property type="molecule type" value="Genomic_DNA"/>
</dbReference>
<dbReference type="RefSeq" id="XP_060298403.1">
    <property type="nucleotide sequence ID" value="XM_060433848.1"/>
</dbReference>
<accession>A0AA40DZM7</accession>
<feature type="compositionally biased region" description="Basic and acidic residues" evidence="1">
    <location>
        <begin position="106"/>
        <end position="117"/>
    </location>
</feature>
<comment type="caution">
    <text evidence="2">The sequence shown here is derived from an EMBL/GenBank/DDBJ whole genome shotgun (WGS) entry which is preliminary data.</text>
</comment>
<reference evidence="2" key="1">
    <citation type="submission" date="2023-06" db="EMBL/GenBank/DDBJ databases">
        <title>Genome-scale phylogeny and comparative genomics of the fungal order Sordariales.</title>
        <authorList>
            <consortium name="Lawrence Berkeley National Laboratory"/>
            <person name="Hensen N."/>
            <person name="Bonometti L."/>
            <person name="Westerberg I."/>
            <person name="Brannstrom I.O."/>
            <person name="Guillou S."/>
            <person name="Cros-Aarteil S."/>
            <person name="Calhoun S."/>
            <person name="Haridas S."/>
            <person name="Kuo A."/>
            <person name="Mondo S."/>
            <person name="Pangilinan J."/>
            <person name="Riley R."/>
            <person name="LaButti K."/>
            <person name="Andreopoulos B."/>
            <person name="Lipzen A."/>
            <person name="Chen C."/>
            <person name="Yanf M."/>
            <person name="Daum C."/>
            <person name="Ng V."/>
            <person name="Clum A."/>
            <person name="Steindorff A."/>
            <person name="Ohm R."/>
            <person name="Martin F."/>
            <person name="Silar P."/>
            <person name="Natvig D."/>
            <person name="Lalanne C."/>
            <person name="Gautier V."/>
            <person name="Ament-velasquez S.L."/>
            <person name="Kruys A."/>
            <person name="Hutchinson M.I."/>
            <person name="Powell A.J."/>
            <person name="Barry K."/>
            <person name="Miller A.N."/>
            <person name="Grigoriev I.V."/>
            <person name="Debuchy R."/>
            <person name="Gladieux P."/>
            <person name="Thoren M.H."/>
            <person name="Johannesson H."/>
        </authorList>
    </citation>
    <scope>NUCLEOTIDE SEQUENCE</scope>
    <source>
        <strain evidence="2">SMH2392-1A</strain>
    </source>
</reference>
<proteinExistence type="predicted"/>